<keyword evidence="4" id="KW-0175">Coiled coil</keyword>
<dbReference type="SMART" id="SM00509">
    <property type="entry name" value="TFS2N"/>
    <property type="match status" value="1"/>
</dbReference>
<dbReference type="Pfam" id="PF08711">
    <property type="entry name" value="Med26"/>
    <property type="match status" value="1"/>
</dbReference>
<dbReference type="InterPro" id="IPR035441">
    <property type="entry name" value="TFIIS/LEDGF_dom_sf"/>
</dbReference>
<sequence length="272" mass="30829">MDELMRNCLQNFNGDIFEMIKSAIMVAASDHPQEFRQKRDMIAQTLFSSGELTNGRENCNLQSIIINDDIVGGVTGETKIVAEVLKMKAILERSSHESESVLLNSLSKLQHMVKSVDVLKLTGIGKSVNALRDHGSKNVVNVSRKLVKEWRCMVDGWIIKDAKKIPPPKIEKQQIVPRNNQESRPMVVRIKLKKDHTEKESSAALKPIGLKTEIKTAPKNNGKGACNVEEKLKAARRKLREAYEEAEKLRKKRRIQVIQFHELSDKKFPPSK</sequence>
<organism evidence="6 7">
    <name type="scientific">Deinandra increscens subsp. villosa</name>
    <dbReference type="NCBI Taxonomy" id="3103831"/>
    <lineage>
        <taxon>Eukaryota</taxon>
        <taxon>Viridiplantae</taxon>
        <taxon>Streptophyta</taxon>
        <taxon>Embryophyta</taxon>
        <taxon>Tracheophyta</taxon>
        <taxon>Spermatophyta</taxon>
        <taxon>Magnoliopsida</taxon>
        <taxon>eudicotyledons</taxon>
        <taxon>Gunneridae</taxon>
        <taxon>Pentapetalae</taxon>
        <taxon>asterids</taxon>
        <taxon>campanulids</taxon>
        <taxon>Asterales</taxon>
        <taxon>Asteraceae</taxon>
        <taxon>Asteroideae</taxon>
        <taxon>Heliantheae alliance</taxon>
        <taxon>Madieae</taxon>
        <taxon>Madiinae</taxon>
        <taxon>Deinandra</taxon>
    </lineage>
</organism>
<accession>A0AAP0CPG6</accession>
<evidence type="ECO:0000313" key="7">
    <source>
        <dbReference type="Proteomes" id="UP001408789"/>
    </source>
</evidence>
<reference evidence="6 7" key="1">
    <citation type="submission" date="2024-04" db="EMBL/GenBank/DDBJ databases">
        <title>The reference genome of an endangered Asteraceae, Deinandra increscens subsp. villosa, native to the Central Coast of California.</title>
        <authorList>
            <person name="Guilliams M."/>
            <person name="Hasenstab-Lehman K."/>
            <person name="Meyer R."/>
            <person name="Mcevoy S."/>
        </authorList>
    </citation>
    <scope>NUCLEOTIDE SEQUENCE [LARGE SCALE GENOMIC DNA]</scope>
    <source>
        <tissue evidence="6">Leaf</tissue>
    </source>
</reference>
<gene>
    <name evidence="6" type="ORF">SSX86_022711</name>
</gene>
<dbReference type="InterPro" id="IPR017923">
    <property type="entry name" value="TFIIS_N"/>
</dbReference>
<keyword evidence="7" id="KW-1185">Reference proteome</keyword>
<evidence type="ECO:0000313" key="6">
    <source>
        <dbReference type="EMBL" id="KAK9057872.1"/>
    </source>
</evidence>
<dbReference type="Gene3D" id="1.20.930.10">
    <property type="entry name" value="Conserved domain common to transcription factors TFIIS, elongin A, CRSP70"/>
    <property type="match status" value="1"/>
</dbReference>
<evidence type="ECO:0000256" key="4">
    <source>
        <dbReference type="SAM" id="Coils"/>
    </source>
</evidence>
<dbReference type="PANTHER" id="PTHR46554:SF9">
    <property type="entry name" value="TRANSCRIPTION FACTOR IIS-RELATED"/>
    <property type="match status" value="1"/>
</dbReference>
<evidence type="ECO:0000259" key="5">
    <source>
        <dbReference type="PROSITE" id="PS51319"/>
    </source>
</evidence>
<dbReference type="AlphaFoldDB" id="A0AAP0CPG6"/>
<evidence type="ECO:0000256" key="1">
    <source>
        <dbReference type="ARBA" id="ARBA00004123"/>
    </source>
</evidence>
<proteinExistence type="predicted"/>
<dbReference type="GO" id="GO:0005634">
    <property type="term" value="C:nucleus"/>
    <property type="evidence" value="ECO:0007669"/>
    <property type="project" value="UniProtKB-SubCell"/>
</dbReference>
<dbReference type="EMBL" id="JBCNJP010000023">
    <property type="protein sequence ID" value="KAK9057872.1"/>
    <property type="molecule type" value="Genomic_DNA"/>
</dbReference>
<protein>
    <recommendedName>
        <fullName evidence="5">TFIIS N-terminal domain-containing protein</fullName>
    </recommendedName>
</protein>
<dbReference type="CDD" id="cd00183">
    <property type="entry name" value="TFIIS_I"/>
    <property type="match status" value="1"/>
</dbReference>
<comment type="caution">
    <text evidence="6">The sequence shown here is derived from an EMBL/GenBank/DDBJ whole genome shotgun (WGS) entry which is preliminary data.</text>
</comment>
<evidence type="ECO:0000256" key="3">
    <source>
        <dbReference type="PROSITE-ProRule" id="PRU00649"/>
    </source>
</evidence>
<keyword evidence="2 3" id="KW-0539">Nucleus</keyword>
<feature type="coiled-coil region" evidence="4">
    <location>
        <begin position="229"/>
        <end position="256"/>
    </location>
</feature>
<comment type="subcellular location">
    <subcellularLocation>
        <location evidence="1 3">Nucleus</location>
    </subcellularLocation>
</comment>
<evidence type="ECO:0000256" key="2">
    <source>
        <dbReference type="ARBA" id="ARBA00023242"/>
    </source>
</evidence>
<feature type="domain" description="TFIIS N-terminal" evidence="5">
    <location>
        <begin position="82"/>
        <end position="157"/>
    </location>
</feature>
<dbReference type="Proteomes" id="UP001408789">
    <property type="component" value="Unassembled WGS sequence"/>
</dbReference>
<dbReference type="SUPFAM" id="SSF47676">
    <property type="entry name" value="Conserved domain common to transcription factors TFIIS, elongin A, CRSP70"/>
    <property type="match status" value="1"/>
</dbReference>
<dbReference type="PROSITE" id="PS51319">
    <property type="entry name" value="TFIIS_N"/>
    <property type="match status" value="1"/>
</dbReference>
<dbReference type="PANTHER" id="PTHR46554">
    <property type="entry name" value="MEDIATOR OF RNA POLYMERASE II TRANSCRIPTION SUBUNIT 26A-RELATED"/>
    <property type="match status" value="1"/>
</dbReference>
<dbReference type="InterPro" id="IPR003617">
    <property type="entry name" value="TFIIS/CRSP70_N_sub"/>
</dbReference>
<name>A0AAP0CPG6_9ASTR</name>